<evidence type="ECO:0000256" key="1">
    <source>
        <dbReference type="SAM" id="Phobius"/>
    </source>
</evidence>
<protein>
    <submittedName>
        <fullName evidence="2">Uncharacterized protein</fullName>
    </submittedName>
</protein>
<feature type="transmembrane region" description="Helical" evidence="1">
    <location>
        <begin position="64"/>
        <end position="86"/>
    </location>
</feature>
<evidence type="ECO:0000313" key="2">
    <source>
        <dbReference type="EMBL" id="SVB58767.1"/>
    </source>
</evidence>
<proteinExistence type="predicted"/>
<keyword evidence="1" id="KW-1133">Transmembrane helix</keyword>
<dbReference type="AlphaFoldDB" id="A0A382F9L4"/>
<sequence length="128" mass="13117">MGAVFGVEAAPPLASGVVGPTEGIVSVSLVAPTISFPAAEETLTTPVYEHRLVDGDGERRIRTVAVATLASGIAITGFFAVITYLVAPEHGWVSAFALGGVSGIWVAILGGAVVGNGIHEYRAERSDR</sequence>
<dbReference type="EMBL" id="UINC01048343">
    <property type="protein sequence ID" value="SVB58767.1"/>
    <property type="molecule type" value="Genomic_DNA"/>
</dbReference>
<name>A0A382F9L4_9ZZZZ</name>
<accession>A0A382F9L4</accession>
<gene>
    <name evidence="2" type="ORF">METZ01_LOCUS211621</name>
</gene>
<organism evidence="2">
    <name type="scientific">marine metagenome</name>
    <dbReference type="NCBI Taxonomy" id="408172"/>
    <lineage>
        <taxon>unclassified sequences</taxon>
        <taxon>metagenomes</taxon>
        <taxon>ecological metagenomes</taxon>
    </lineage>
</organism>
<feature type="transmembrane region" description="Helical" evidence="1">
    <location>
        <begin position="92"/>
        <end position="118"/>
    </location>
</feature>
<keyword evidence="1" id="KW-0812">Transmembrane</keyword>
<reference evidence="2" key="1">
    <citation type="submission" date="2018-05" db="EMBL/GenBank/DDBJ databases">
        <authorList>
            <person name="Lanie J.A."/>
            <person name="Ng W.-L."/>
            <person name="Kazmierczak K.M."/>
            <person name="Andrzejewski T.M."/>
            <person name="Davidsen T.M."/>
            <person name="Wayne K.J."/>
            <person name="Tettelin H."/>
            <person name="Glass J.I."/>
            <person name="Rusch D."/>
            <person name="Podicherti R."/>
            <person name="Tsui H.-C.T."/>
            <person name="Winkler M.E."/>
        </authorList>
    </citation>
    <scope>NUCLEOTIDE SEQUENCE</scope>
</reference>
<keyword evidence="1" id="KW-0472">Membrane</keyword>